<reference evidence="1 2" key="1">
    <citation type="journal article" date="2011" name="PLoS Genet.">
        <title>Comparative genomic analysis of human fungal pathogens causing paracoccidioidomycosis.</title>
        <authorList>
            <person name="Desjardins C.A."/>
            <person name="Champion M.D."/>
            <person name="Holder J.W."/>
            <person name="Muszewska A."/>
            <person name="Goldberg J."/>
            <person name="Bailao A.M."/>
            <person name="Brigido M.M."/>
            <person name="Ferreira M.E."/>
            <person name="Garcia A.M."/>
            <person name="Grynberg M."/>
            <person name="Gujja S."/>
            <person name="Heiman D.I."/>
            <person name="Henn M.R."/>
            <person name="Kodira C.D."/>
            <person name="Leon-Narvaez H."/>
            <person name="Longo L.V."/>
            <person name="Ma L.J."/>
            <person name="Malavazi I."/>
            <person name="Matsuo A.L."/>
            <person name="Morais F.V."/>
            <person name="Pereira M."/>
            <person name="Rodriguez-Brito S."/>
            <person name="Sakthikumar S."/>
            <person name="Salem-Izacc S.M."/>
            <person name="Sykes S.M."/>
            <person name="Teixeira M.M."/>
            <person name="Vallejo M.C."/>
            <person name="Walter M.E."/>
            <person name="Yandava C."/>
            <person name="Young S."/>
            <person name="Zeng Q."/>
            <person name="Zucker J."/>
            <person name="Felipe M.S."/>
            <person name="Goldman G.H."/>
            <person name="Haas B.J."/>
            <person name="McEwen J.G."/>
            <person name="Nino-Vega G."/>
            <person name="Puccia R."/>
            <person name="San-Blas G."/>
            <person name="Soares C.M."/>
            <person name="Birren B.W."/>
            <person name="Cuomo C.A."/>
        </authorList>
    </citation>
    <scope>NUCLEOTIDE SEQUENCE [LARGE SCALE GENOMIC DNA]</scope>
    <source>
        <strain evidence="1 2">Pb18</strain>
    </source>
</reference>
<organism evidence="1 2">
    <name type="scientific">Paracoccidioides brasiliensis (strain Pb18)</name>
    <dbReference type="NCBI Taxonomy" id="502780"/>
    <lineage>
        <taxon>Eukaryota</taxon>
        <taxon>Fungi</taxon>
        <taxon>Dikarya</taxon>
        <taxon>Ascomycota</taxon>
        <taxon>Pezizomycotina</taxon>
        <taxon>Eurotiomycetes</taxon>
        <taxon>Eurotiomycetidae</taxon>
        <taxon>Onygenales</taxon>
        <taxon>Ajellomycetaceae</taxon>
        <taxon>Paracoccidioides</taxon>
    </lineage>
</organism>
<evidence type="ECO:0000313" key="1">
    <source>
        <dbReference type="EMBL" id="EEH46219.1"/>
    </source>
</evidence>
<sequence>MFRMPSRRTARTHSNLRARKVPAWSSLPTPGARSSLAYGVHYDRLVVLPPAARSPPISPLTSSPPLSSHSVVRPMTCLSPNPVKGHAGHSHLRSPHPGCASQPCPQVTIRWPAWALARRSPRITLGGGMAWIVSEMAGAAPGRWGWKKVAAAKDTNCKNCPNCETQADYMVLSRCFGSVDSFSVMGGLKTLGSVFHVTLPIIKRWLLRATTFGQRPSEELAVLFNGVNTQQQPSQVAPR</sequence>
<dbReference type="EMBL" id="KN275958">
    <property type="protein sequence ID" value="EEH46219.1"/>
    <property type="molecule type" value="Genomic_DNA"/>
</dbReference>
<protein>
    <submittedName>
        <fullName evidence="1">Uncharacterized protein</fullName>
    </submittedName>
</protein>
<gene>
    <name evidence="1" type="ORF">PADG_02369</name>
</gene>
<evidence type="ECO:0000313" key="2">
    <source>
        <dbReference type="Proteomes" id="UP000001628"/>
    </source>
</evidence>
<proteinExistence type="predicted"/>
<keyword evidence="2" id="KW-1185">Reference proteome</keyword>
<dbReference type="AlphaFoldDB" id="C1G2K3"/>
<dbReference type="VEuPathDB" id="FungiDB:PADG_02369"/>
<dbReference type="GeneID" id="22581861"/>
<accession>C1G2K3</accession>
<dbReference type="KEGG" id="pbn:PADG_02369"/>
<dbReference type="HOGENOM" id="CLU_1161463_0_0_1"/>
<dbReference type="RefSeq" id="XP_010757783.1">
    <property type="nucleotide sequence ID" value="XM_010759481.1"/>
</dbReference>
<name>C1G2K3_PARBD</name>
<dbReference type="Proteomes" id="UP000001628">
    <property type="component" value="Unassembled WGS sequence"/>
</dbReference>
<dbReference type="InParanoid" id="C1G2K3"/>